<proteinExistence type="predicted"/>
<dbReference type="RefSeq" id="WP_344514774.1">
    <property type="nucleotide sequence ID" value="NZ_BAAATU010000031.1"/>
</dbReference>
<reference evidence="2" key="1">
    <citation type="journal article" date="2019" name="Int. J. Syst. Evol. Microbiol.">
        <title>The Global Catalogue of Microorganisms (GCM) 10K type strain sequencing project: providing services to taxonomists for standard genome sequencing and annotation.</title>
        <authorList>
            <consortium name="The Broad Institute Genomics Platform"/>
            <consortium name="The Broad Institute Genome Sequencing Center for Infectious Disease"/>
            <person name="Wu L."/>
            <person name="Ma J."/>
        </authorList>
    </citation>
    <scope>NUCLEOTIDE SEQUENCE [LARGE SCALE GENOMIC DNA]</scope>
    <source>
        <strain evidence="2">JCM 4147</strain>
    </source>
</reference>
<evidence type="ECO:0000313" key="2">
    <source>
        <dbReference type="Proteomes" id="UP001596200"/>
    </source>
</evidence>
<name>A0ABW1GLJ7_9ACTN</name>
<protein>
    <submittedName>
        <fullName evidence="1">Uncharacterized protein</fullName>
    </submittedName>
</protein>
<organism evidence="1 2">
    <name type="scientific">Streptomyces pulveraceus</name>
    <dbReference type="NCBI Taxonomy" id="68258"/>
    <lineage>
        <taxon>Bacteria</taxon>
        <taxon>Bacillati</taxon>
        <taxon>Actinomycetota</taxon>
        <taxon>Actinomycetes</taxon>
        <taxon>Kitasatosporales</taxon>
        <taxon>Streptomycetaceae</taxon>
        <taxon>Streptomyces</taxon>
    </lineage>
</organism>
<keyword evidence="2" id="KW-1185">Reference proteome</keyword>
<evidence type="ECO:0000313" key="1">
    <source>
        <dbReference type="EMBL" id="MFC5914482.1"/>
    </source>
</evidence>
<comment type="caution">
    <text evidence="1">The sequence shown here is derived from an EMBL/GenBank/DDBJ whole genome shotgun (WGS) entry which is preliminary data.</text>
</comment>
<dbReference type="Proteomes" id="UP001596200">
    <property type="component" value="Unassembled WGS sequence"/>
</dbReference>
<gene>
    <name evidence="1" type="ORF">ACFP1B_13720</name>
</gene>
<dbReference type="EMBL" id="JBHSPU010000013">
    <property type="protein sequence ID" value="MFC5914482.1"/>
    <property type="molecule type" value="Genomic_DNA"/>
</dbReference>
<sequence>MPLADRFLDIRRDLHSDELLARGGDPEAHSLLQRAGFVSVVRVHETYHRSPTGLA</sequence>
<accession>A0ABW1GLJ7</accession>